<dbReference type="AlphaFoldDB" id="A0A839RJ03"/>
<dbReference type="EMBL" id="JACHWS010000001">
    <property type="protein sequence ID" value="MBB3036063.1"/>
    <property type="molecule type" value="Genomic_DNA"/>
</dbReference>
<comment type="caution">
    <text evidence="1">The sequence shown here is derived from an EMBL/GenBank/DDBJ whole genome shotgun (WGS) entry which is preliminary data.</text>
</comment>
<reference evidence="1 2" key="1">
    <citation type="submission" date="2020-08" db="EMBL/GenBank/DDBJ databases">
        <title>Sequencing the genomes of 1000 actinobacteria strains.</title>
        <authorList>
            <person name="Klenk H.-P."/>
        </authorList>
    </citation>
    <scope>NUCLEOTIDE SEQUENCE [LARGE SCALE GENOMIC DNA]</scope>
    <source>
        <strain evidence="1 2">DSM 45258</strain>
    </source>
</reference>
<keyword evidence="2" id="KW-1185">Reference proteome</keyword>
<gene>
    <name evidence="1" type="ORF">FHU29_000497</name>
</gene>
<dbReference type="Proteomes" id="UP000567922">
    <property type="component" value="Unassembled WGS sequence"/>
</dbReference>
<protein>
    <submittedName>
        <fullName evidence="1">Uncharacterized protein</fullName>
    </submittedName>
</protein>
<accession>A0A839RJ03</accession>
<name>A0A839RJ03_9ACTN</name>
<proteinExistence type="predicted"/>
<sequence>MFLSWTVLLSPVSLHTSEIVFGHRDLANCIPQMTGCLRYRGKDSTTSLCSEYSRNGAARSIVRPSAGVWGDEC</sequence>
<evidence type="ECO:0000313" key="2">
    <source>
        <dbReference type="Proteomes" id="UP000567922"/>
    </source>
</evidence>
<evidence type="ECO:0000313" key="1">
    <source>
        <dbReference type="EMBL" id="MBB3036063.1"/>
    </source>
</evidence>
<organism evidence="1 2">
    <name type="scientific">Hoyosella altamirensis</name>
    <dbReference type="NCBI Taxonomy" id="616997"/>
    <lineage>
        <taxon>Bacteria</taxon>
        <taxon>Bacillati</taxon>
        <taxon>Actinomycetota</taxon>
        <taxon>Actinomycetes</taxon>
        <taxon>Mycobacteriales</taxon>
        <taxon>Hoyosellaceae</taxon>
        <taxon>Hoyosella</taxon>
    </lineage>
</organism>